<sequence length="81" mass="9165">MKKFLIVILTSMFSIMVQASVFDTKSEEYCTSYQNCKKGELIIIPAKHVISICDMNKNVVIANGKAVCFYIGKRRIPKSDN</sequence>
<gene>
    <name evidence="3" type="ORF">BTO23_14975</name>
    <name evidence="2" type="ORF">GCM10007855_40600</name>
</gene>
<feature type="signal peptide" evidence="1">
    <location>
        <begin position="1"/>
        <end position="19"/>
    </location>
</feature>
<dbReference type="RefSeq" id="WP_041941202.1">
    <property type="nucleotide sequence ID" value="NZ_BSOU01000026.1"/>
</dbReference>
<evidence type="ECO:0008006" key="6">
    <source>
        <dbReference type="Google" id="ProtNLM"/>
    </source>
</evidence>
<dbReference type="AlphaFoldDB" id="A0A2S7X821"/>
<reference evidence="5" key="3">
    <citation type="journal article" date="2019" name="Int. J. Syst. Evol. Microbiol.">
        <title>The Global Catalogue of Microorganisms (GCM) 10K type strain sequencing project: providing services to taxonomists for standard genome sequencing and annotation.</title>
        <authorList>
            <consortium name="The Broad Institute Genomics Platform"/>
            <consortium name="The Broad Institute Genome Sequencing Center for Infectious Disease"/>
            <person name="Wu L."/>
            <person name="Ma J."/>
        </authorList>
    </citation>
    <scope>NUCLEOTIDE SEQUENCE [LARGE SCALE GENOMIC DNA]</scope>
    <source>
        <strain evidence="5">NBRC 105001</strain>
    </source>
</reference>
<evidence type="ECO:0000313" key="5">
    <source>
        <dbReference type="Proteomes" id="UP001156660"/>
    </source>
</evidence>
<evidence type="ECO:0000256" key="1">
    <source>
        <dbReference type="SAM" id="SignalP"/>
    </source>
</evidence>
<reference evidence="3 4" key="2">
    <citation type="submission" date="2016-12" db="EMBL/GenBank/DDBJ databases">
        <title>Diversity of luminous bacteria.</title>
        <authorList>
            <person name="Yoshizawa S."/>
            <person name="Kogure K."/>
        </authorList>
    </citation>
    <scope>NUCLEOTIDE SEQUENCE [LARGE SCALE GENOMIC DNA]</scope>
    <source>
        <strain evidence="3 4">NBRC 105001</strain>
    </source>
</reference>
<comment type="caution">
    <text evidence="3">The sequence shown here is derived from an EMBL/GenBank/DDBJ whole genome shotgun (WGS) entry which is preliminary data.</text>
</comment>
<dbReference type="Proteomes" id="UP001156660">
    <property type="component" value="Unassembled WGS sequence"/>
</dbReference>
<accession>A0A2S7X821</accession>
<feature type="chain" id="PRO_5015652462" description="DUF1496 domain-containing protein" evidence="1">
    <location>
        <begin position="20"/>
        <end position="81"/>
    </location>
</feature>
<keyword evidence="5" id="KW-1185">Reference proteome</keyword>
<dbReference type="EMBL" id="MSCP01000002">
    <property type="protein sequence ID" value="PQJ87417.1"/>
    <property type="molecule type" value="Genomic_DNA"/>
</dbReference>
<evidence type="ECO:0000313" key="3">
    <source>
        <dbReference type="EMBL" id="PQJ87417.1"/>
    </source>
</evidence>
<evidence type="ECO:0000313" key="2">
    <source>
        <dbReference type="EMBL" id="GLR77185.1"/>
    </source>
</evidence>
<keyword evidence="1" id="KW-0732">Signal</keyword>
<name>A0A2S7X821_9GAMM</name>
<dbReference type="Proteomes" id="UP000239273">
    <property type="component" value="Unassembled WGS sequence"/>
</dbReference>
<reference evidence="2" key="1">
    <citation type="journal article" date="2014" name="Int. J. Syst. Evol. Microbiol.">
        <title>Complete genome of a new Firmicutes species belonging to the dominant human colonic microbiota ('Ruminococcus bicirculans') reveals two chromosomes and a selective capacity to utilize plant glucans.</title>
        <authorList>
            <consortium name="NISC Comparative Sequencing Program"/>
            <person name="Wegmann U."/>
            <person name="Louis P."/>
            <person name="Goesmann A."/>
            <person name="Henrissat B."/>
            <person name="Duncan S.H."/>
            <person name="Flint H.J."/>
        </authorList>
    </citation>
    <scope>NUCLEOTIDE SEQUENCE</scope>
    <source>
        <strain evidence="2">NBRC 105001</strain>
    </source>
</reference>
<organism evidence="3 4">
    <name type="scientific">Aliivibrio sifiae</name>
    <dbReference type="NCBI Taxonomy" id="566293"/>
    <lineage>
        <taxon>Bacteria</taxon>
        <taxon>Pseudomonadati</taxon>
        <taxon>Pseudomonadota</taxon>
        <taxon>Gammaproteobacteria</taxon>
        <taxon>Vibrionales</taxon>
        <taxon>Vibrionaceae</taxon>
        <taxon>Aliivibrio</taxon>
    </lineage>
</organism>
<proteinExistence type="predicted"/>
<protein>
    <recommendedName>
        <fullName evidence="6">DUF1496 domain-containing protein</fullName>
    </recommendedName>
</protein>
<evidence type="ECO:0000313" key="4">
    <source>
        <dbReference type="Proteomes" id="UP000239273"/>
    </source>
</evidence>
<dbReference type="EMBL" id="BSOU01000026">
    <property type="protein sequence ID" value="GLR77185.1"/>
    <property type="molecule type" value="Genomic_DNA"/>
</dbReference>
<reference evidence="2" key="4">
    <citation type="submission" date="2023-01" db="EMBL/GenBank/DDBJ databases">
        <title>Draft genome sequence of Aliivibrio sifiae strain NBRC 105001.</title>
        <authorList>
            <person name="Sun Q."/>
            <person name="Mori K."/>
        </authorList>
    </citation>
    <scope>NUCLEOTIDE SEQUENCE</scope>
    <source>
        <strain evidence="2">NBRC 105001</strain>
    </source>
</reference>